<proteinExistence type="inferred from homology"/>
<evidence type="ECO:0000256" key="2">
    <source>
        <dbReference type="PROSITE-ProRule" id="PRU01324"/>
    </source>
</evidence>
<dbReference type="Pfam" id="PF07303">
    <property type="entry name" value="Occludin_ELL"/>
    <property type="match status" value="1"/>
</dbReference>
<feature type="domain" description="OCEL" evidence="3">
    <location>
        <begin position="8"/>
        <end position="86"/>
    </location>
</feature>
<dbReference type="OrthoDB" id="6284217at2759"/>
<organism evidence="4 5">
    <name type="scientific">Buphagus erythrorhynchus</name>
    <name type="common">red-billed oxpecker</name>
    <dbReference type="NCBI Taxonomy" id="245048"/>
    <lineage>
        <taxon>Eukaryota</taxon>
        <taxon>Metazoa</taxon>
        <taxon>Chordata</taxon>
        <taxon>Craniata</taxon>
        <taxon>Vertebrata</taxon>
        <taxon>Euteleostomi</taxon>
        <taxon>Archelosauria</taxon>
        <taxon>Archosauria</taxon>
        <taxon>Dinosauria</taxon>
        <taxon>Saurischia</taxon>
        <taxon>Theropoda</taxon>
        <taxon>Coelurosauria</taxon>
        <taxon>Aves</taxon>
        <taxon>Neognathae</taxon>
        <taxon>Neoaves</taxon>
        <taxon>Telluraves</taxon>
        <taxon>Australaves</taxon>
        <taxon>Passeriformes</taxon>
        <taxon>Sturnidae</taxon>
        <taxon>Buphagus</taxon>
    </lineage>
</organism>
<dbReference type="PANTHER" id="PTHR23288:SF9">
    <property type="entry name" value="RNA POLYMERASE II ELONGATION FACTOR ELL"/>
    <property type="match status" value="1"/>
</dbReference>
<dbReference type="InterPro" id="IPR010844">
    <property type="entry name" value="Occludin_ELL"/>
</dbReference>
<dbReference type="GO" id="GO:0008023">
    <property type="term" value="C:transcription elongation factor complex"/>
    <property type="evidence" value="ECO:0007669"/>
    <property type="project" value="TreeGrafter"/>
</dbReference>
<dbReference type="AlphaFoldDB" id="A0A7L3H064"/>
<dbReference type="EMBL" id="VZTT01011427">
    <property type="protein sequence ID" value="NXT98168.1"/>
    <property type="molecule type" value="Genomic_DNA"/>
</dbReference>
<reference evidence="4 5" key="1">
    <citation type="submission" date="2019-09" db="EMBL/GenBank/DDBJ databases">
        <title>Bird 10,000 Genomes (B10K) Project - Family phase.</title>
        <authorList>
            <person name="Zhang G."/>
        </authorList>
    </citation>
    <scope>NUCLEOTIDE SEQUENCE [LARGE SCALE GENOMIC DNA]</scope>
    <source>
        <strain evidence="4">B10K-DU-012-02</strain>
    </source>
</reference>
<keyword evidence="5" id="KW-1185">Reference proteome</keyword>
<comment type="similarity">
    <text evidence="1 2">Belongs to the ELL/occludin family.</text>
</comment>
<gene>
    <name evidence="4" type="primary">Ell</name>
    <name evidence="4" type="ORF">BUPERY_R12637</name>
</gene>
<comment type="caution">
    <text evidence="4">The sequence shown here is derived from an EMBL/GenBank/DDBJ whole genome shotgun (WGS) entry which is preliminary data.</text>
</comment>
<evidence type="ECO:0000259" key="3">
    <source>
        <dbReference type="PROSITE" id="PS51980"/>
    </source>
</evidence>
<dbReference type="InterPro" id="IPR031176">
    <property type="entry name" value="ELL/occludin"/>
</dbReference>
<name>A0A7L3H064_9PASS</name>
<feature type="non-terminal residue" evidence="4">
    <location>
        <position position="86"/>
    </location>
</feature>
<protein>
    <submittedName>
        <fullName evidence="4">ELL factor</fullName>
    </submittedName>
</protein>
<dbReference type="Gene3D" id="6.10.140.340">
    <property type="match status" value="1"/>
</dbReference>
<dbReference type="PANTHER" id="PTHR23288">
    <property type="entry name" value="OCCLUDIN AND RNA POLYMERASE II ELONGATION FACTOR ELL"/>
    <property type="match status" value="1"/>
</dbReference>
<sequence>IKSIHQTLFPCRKYAAISSSEQRQSYKNDFNAEYSEYRDLHARIERITRRFTQLDAKLKQLLQGSEEYKVARELKTPPQKKKAPCA</sequence>
<accession>A0A7L3H064</accession>
<dbReference type="SUPFAM" id="SSF144292">
    <property type="entry name" value="occludin/ELL-like"/>
    <property type="match status" value="1"/>
</dbReference>
<evidence type="ECO:0000256" key="1">
    <source>
        <dbReference type="ARBA" id="ARBA00009171"/>
    </source>
</evidence>
<evidence type="ECO:0000313" key="5">
    <source>
        <dbReference type="Proteomes" id="UP000566314"/>
    </source>
</evidence>
<dbReference type="GO" id="GO:0042795">
    <property type="term" value="P:snRNA transcription by RNA polymerase II"/>
    <property type="evidence" value="ECO:0007669"/>
    <property type="project" value="TreeGrafter"/>
</dbReference>
<dbReference type="GO" id="GO:0032968">
    <property type="term" value="P:positive regulation of transcription elongation by RNA polymerase II"/>
    <property type="evidence" value="ECO:0007669"/>
    <property type="project" value="TreeGrafter"/>
</dbReference>
<feature type="non-terminal residue" evidence="4">
    <location>
        <position position="1"/>
    </location>
</feature>
<dbReference type="Proteomes" id="UP000566314">
    <property type="component" value="Unassembled WGS sequence"/>
</dbReference>
<dbReference type="PROSITE" id="PS51980">
    <property type="entry name" value="OCEL"/>
    <property type="match status" value="1"/>
</dbReference>
<dbReference type="GO" id="GO:0000987">
    <property type="term" value="F:cis-regulatory region sequence-specific DNA binding"/>
    <property type="evidence" value="ECO:0007669"/>
    <property type="project" value="TreeGrafter"/>
</dbReference>
<evidence type="ECO:0000313" key="4">
    <source>
        <dbReference type="EMBL" id="NXT98168.1"/>
    </source>
</evidence>